<evidence type="ECO:0000313" key="1">
    <source>
        <dbReference type="EMBL" id="ARF70697.1"/>
    </source>
</evidence>
<sequence length="103" mass="12200">MKSDLIKELHDVVFKNTIWPNDLLENLTDPDYLSVNFNTYLDGLCAEVKFVDEGKTIRTNYFFDKKQHIQKVEMIEGERTFVLYDRIEEIAKTFNKAKNVFLC</sequence>
<accession>A0A1V0UZU5</accession>
<proteinExistence type="predicted"/>
<dbReference type="AlphaFoldDB" id="A0A1V0UZU5"/>
<gene>
    <name evidence="1" type="ORF">B7C51_24805</name>
</gene>
<organism evidence="1 2">
    <name type="scientific">Paenibacillus larvae subsp. pulvifaciens</name>
    <dbReference type="NCBI Taxonomy" id="1477"/>
    <lineage>
        <taxon>Bacteria</taxon>
        <taxon>Bacillati</taxon>
        <taxon>Bacillota</taxon>
        <taxon>Bacilli</taxon>
        <taxon>Bacillales</taxon>
        <taxon>Paenibacillaceae</taxon>
        <taxon>Paenibacillus</taxon>
    </lineage>
</organism>
<geneLocation type="plasmid" evidence="2">
    <name>pplp3</name>
</geneLocation>
<dbReference type="EMBL" id="CP020558">
    <property type="protein sequence ID" value="ARF70697.1"/>
    <property type="molecule type" value="Genomic_DNA"/>
</dbReference>
<evidence type="ECO:0000313" key="2">
    <source>
        <dbReference type="Proteomes" id="UP000192727"/>
    </source>
</evidence>
<name>A0A1V0UZU5_9BACL</name>
<reference evidence="1 2" key="1">
    <citation type="submission" date="2017-03" db="EMBL/GenBank/DDBJ databases">
        <title>Paenibacillus larvae genome sequencing.</title>
        <authorList>
            <person name="Dingman D.W."/>
        </authorList>
    </citation>
    <scope>NUCLEOTIDE SEQUENCE [LARGE SCALE GENOMIC DNA]</scope>
    <source>
        <strain evidence="1 2">SAG 10367</strain>
        <plasmid evidence="2">pplp3</plasmid>
    </source>
</reference>
<dbReference type="RefSeq" id="WP_083041678.1">
    <property type="nucleotide sequence ID" value="NZ_CP020558.1"/>
</dbReference>
<keyword evidence="1" id="KW-0614">Plasmid</keyword>
<protein>
    <submittedName>
        <fullName evidence="1">Uncharacterized protein</fullName>
    </submittedName>
</protein>
<dbReference type="Proteomes" id="UP000192727">
    <property type="component" value="Plasmid pPLP3"/>
</dbReference>